<feature type="domain" description="SCP" evidence="1">
    <location>
        <begin position="72"/>
        <end position="206"/>
    </location>
</feature>
<dbReference type="CDD" id="cd05380">
    <property type="entry name" value="CAP_euk"/>
    <property type="match status" value="1"/>
</dbReference>
<dbReference type="Proteomes" id="UP000054047">
    <property type="component" value="Unassembled WGS sequence"/>
</dbReference>
<proteinExistence type="predicted"/>
<dbReference type="PANTHER" id="PTHR10334">
    <property type="entry name" value="CYSTEINE-RICH SECRETORY PROTEIN-RELATED"/>
    <property type="match status" value="1"/>
</dbReference>
<organism evidence="2 3">
    <name type="scientific">Ancylostoma duodenale</name>
    <dbReference type="NCBI Taxonomy" id="51022"/>
    <lineage>
        <taxon>Eukaryota</taxon>
        <taxon>Metazoa</taxon>
        <taxon>Ecdysozoa</taxon>
        <taxon>Nematoda</taxon>
        <taxon>Chromadorea</taxon>
        <taxon>Rhabditida</taxon>
        <taxon>Rhabditina</taxon>
        <taxon>Rhabditomorpha</taxon>
        <taxon>Strongyloidea</taxon>
        <taxon>Ancylostomatidae</taxon>
        <taxon>Ancylostomatinae</taxon>
        <taxon>Ancylostoma</taxon>
    </lineage>
</organism>
<keyword evidence="3" id="KW-1185">Reference proteome</keyword>
<sequence>MTRYHCEASRKGTKKIDSQLINNKDNQIKAAIASWIAPETFYGLNNVSNYDDNRLYTFANMANAKTLRFGCGYQENCGQDVHISCIYNLMQVYDCDTETGAMEYARTCALKQSEQSEREGYGENVYIYNAPNAVPADAFEAAAEHWWGQVFLDGINWKVLFKQSLKDKSIDQKSFTQMAWAKSTKLGCGIQTCGMKSFVVCRYSPA</sequence>
<gene>
    <name evidence="2" type="ORF">ANCDUO_16532</name>
</gene>
<dbReference type="Gene3D" id="3.40.33.10">
    <property type="entry name" value="CAP"/>
    <property type="match status" value="2"/>
</dbReference>
<evidence type="ECO:0000313" key="3">
    <source>
        <dbReference type="Proteomes" id="UP000054047"/>
    </source>
</evidence>
<evidence type="ECO:0000313" key="2">
    <source>
        <dbReference type="EMBL" id="KIH53343.1"/>
    </source>
</evidence>
<dbReference type="EMBL" id="KN741453">
    <property type="protein sequence ID" value="KIH53343.1"/>
    <property type="molecule type" value="Genomic_DNA"/>
</dbReference>
<dbReference type="SUPFAM" id="SSF55797">
    <property type="entry name" value="PR-1-like"/>
    <property type="match status" value="2"/>
</dbReference>
<evidence type="ECO:0000259" key="1">
    <source>
        <dbReference type="SMART" id="SM00198"/>
    </source>
</evidence>
<reference evidence="2 3" key="1">
    <citation type="submission" date="2013-12" db="EMBL/GenBank/DDBJ databases">
        <title>Draft genome of the parsitic nematode Ancylostoma duodenale.</title>
        <authorList>
            <person name="Mitreva M."/>
        </authorList>
    </citation>
    <scope>NUCLEOTIDE SEQUENCE [LARGE SCALE GENOMIC DNA]</scope>
    <source>
        <strain evidence="2 3">Zhejiang</strain>
    </source>
</reference>
<dbReference type="InterPro" id="IPR014044">
    <property type="entry name" value="CAP_dom"/>
</dbReference>
<dbReference type="AlphaFoldDB" id="A0A0C2CAL5"/>
<dbReference type="InterPro" id="IPR035940">
    <property type="entry name" value="CAP_sf"/>
</dbReference>
<dbReference type="Pfam" id="PF00188">
    <property type="entry name" value="CAP"/>
    <property type="match status" value="2"/>
</dbReference>
<dbReference type="InterPro" id="IPR001283">
    <property type="entry name" value="CRISP-related"/>
</dbReference>
<dbReference type="SMART" id="SM00198">
    <property type="entry name" value="SCP"/>
    <property type="match status" value="1"/>
</dbReference>
<protein>
    <submittedName>
        <fullName evidence="2">SCP-like protein</fullName>
    </submittedName>
</protein>
<accession>A0A0C2CAL5</accession>
<dbReference type="PRINTS" id="PR00837">
    <property type="entry name" value="V5TPXLIKE"/>
</dbReference>
<name>A0A0C2CAL5_9BILA</name>